<dbReference type="OrthoDB" id="9067983at2"/>
<evidence type="ECO:0000256" key="1">
    <source>
        <dbReference type="SAM" id="Coils"/>
    </source>
</evidence>
<feature type="region of interest" description="Disordered" evidence="2">
    <location>
        <begin position="22"/>
        <end position="72"/>
    </location>
</feature>
<dbReference type="AlphaFoldDB" id="A0A2S9K9B3"/>
<evidence type="ECO:0000313" key="4">
    <source>
        <dbReference type="Proteomes" id="UP000238589"/>
    </source>
</evidence>
<sequence>MSELTDFNDMAIERGLDAVAEAIKTAAQADPRPPEPVFPDLPELPDDQDDAAGRAETPFEWPEPILPGTAKTPDIPVHEVLTGWLGDYAHHVAKSTQTPGAMSVLCALGVLATVLQRRFEVAPKGGKSFRETLSLWCVSVSPPGTRKTAVLGAFLGPLVRWEKLLADRMRRDIAKNLTLRNTIQKRIEALTLRCGKADPAELEELRREIEQLQDELPDELRAPRLFTADVTPERLQVMLMEHGESMAVHSDEPGIFGIMGGRYSGGSANLDVFLQGHAGSPMRVDRAGRKAYADRPALSFNLMIQPAIMADVAKGNGFRGSGLLARFLYAMPESNVGRRNVREMHDIPDEVREDYEAGIEGLLHGLPGEPGAPGPATVLELTDTARELWFDFAQEVEHLQGAGGDLEGISDWTSKLPGTVARIAALLELAEWGLTAEWVSESAMARAIHLARLLIPHAQAAFGLLGADPVDDDAALVLRWLTGNGRAEASQRDIQAALRWRFKSVNKLRDAIHKLKQTGCVMTYQRRNKGAKPTEMVRVNPCLCS</sequence>
<proteinExistence type="predicted"/>
<evidence type="ECO:0000313" key="3">
    <source>
        <dbReference type="EMBL" id="PRD66965.1"/>
    </source>
</evidence>
<keyword evidence="4" id="KW-1185">Reference proteome</keyword>
<dbReference type="EMBL" id="PVLQ01000008">
    <property type="protein sequence ID" value="PRD66965.1"/>
    <property type="molecule type" value="Genomic_DNA"/>
</dbReference>
<organism evidence="3 4">
    <name type="scientific">Malikia granosa</name>
    <dbReference type="NCBI Taxonomy" id="263067"/>
    <lineage>
        <taxon>Bacteria</taxon>
        <taxon>Pseudomonadati</taxon>
        <taxon>Pseudomonadota</taxon>
        <taxon>Betaproteobacteria</taxon>
        <taxon>Burkholderiales</taxon>
        <taxon>Comamonadaceae</taxon>
        <taxon>Malikia</taxon>
    </lineage>
</organism>
<accession>A0A2S9K9B3</accession>
<gene>
    <name evidence="3" type="ORF">C6P64_02215</name>
</gene>
<dbReference type="InterPro" id="IPR025048">
    <property type="entry name" value="DUF3987"/>
</dbReference>
<keyword evidence="1" id="KW-0175">Coiled coil</keyword>
<evidence type="ECO:0000256" key="2">
    <source>
        <dbReference type="SAM" id="MobiDB-lite"/>
    </source>
</evidence>
<protein>
    <recommendedName>
        <fullName evidence="5">DUF3987 domain-containing protein</fullName>
    </recommendedName>
</protein>
<reference evidence="3 4" key="1">
    <citation type="submission" date="2018-03" db="EMBL/GenBank/DDBJ databases">
        <title>Comparative genomics illustrates the genes involved in a hyperalkaliphilic mechanisms of Serpentinomonas isolated from highly-alkaline calcium-rich serpentinized springs.</title>
        <authorList>
            <person name="Suzuki S."/>
            <person name="Ishii S."/>
            <person name="Walworth N."/>
            <person name="Bird L."/>
            <person name="Kuenen J.G."/>
            <person name="Nealson K.H."/>
        </authorList>
    </citation>
    <scope>NUCLEOTIDE SEQUENCE [LARGE SCALE GENOMIC DNA]</scope>
    <source>
        <strain evidence="3 4">P1</strain>
    </source>
</reference>
<name>A0A2S9K9B3_9BURK</name>
<evidence type="ECO:0008006" key="5">
    <source>
        <dbReference type="Google" id="ProtNLM"/>
    </source>
</evidence>
<dbReference type="RefSeq" id="WP_105746948.1">
    <property type="nucleotide sequence ID" value="NZ_PVLQ01000008.1"/>
</dbReference>
<dbReference type="Proteomes" id="UP000238589">
    <property type="component" value="Unassembled WGS sequence"/>
</dbReference>
<feature type="coiled-coil region" evidence="1">
    <location>
        <begin position="195"/>
        <end position="222"/>
    </location>
</feature>
<dbReference type="Pfam" id="PF13148">
    <property type="entry name" value="DUF3987"/>
    <property type="match status" value="1"/>
</dbReference>
<comment type="caution">
    <text evidence="3">The sequence shown here is derived from an EMBL/GenBank/DDBJ whole genome shotgun (WGS) entry which is preliminary data.</text>
</comment>